<evidence type="ECO:0000313" key="2">
    <source>
        <dbReference type="Proteomes" id="UP000464178"/>
    </source>
</evidence>
<reference evidence="1 2" key="1">
    <citation type="submission" date="2019-05" db="EMBL/GenBank/DDBJ databases">
        <authorList>
            <consortium name="Science for Life Laboratories"/>
        </authorList>
    </citation>
    <scope>NUCLEOTIDE SEQUENCE [LARGE SCALE GENOMIC DNA]</scope>
    <source>
        <strain evidence="1">Soil9</strain>
    </source>
</reference>
<dbReference type="KEGG" id="gms:SOIL9_80010"/>
<protein>
    <submittedName>
        <fullName evidence="1">Helicase: Helicase domain protein</fullName>
    </submittedName>
</protein>
<proteinExistence type="predicted"/>
<keyword evidence="1" id="KW-0067">ATP-binding</keyword>
<sequence length="146" mass="15772">MGWGRRFTSACGTQTPAEPGALGDLVPAKPAPAELPAVAYLVEPLAWIQTNALDAFLEEVANARVAEVKRVEEHVELSLKELLHKADEEIGRAQEAVDERQSGAEGRLAQAHTKYDDSKFVSSGGEPSCSVSGRYPFRVLNALPRC</sequence>
<keyword evidence="1" id="KW-0347">Helicase</keyword>
<keyword evidence="1" id="KW-0547">Nucleotide-binding</keyword>
<gene>
    <name evidence="1" type="ORF">SOIL9_80010</name>
</gene>
<dbReference type="EMBL" id="LR593886">
    <property type="protein sequence ID" value="VTS00984.1"/>
    <property type="molecule type" value="Genomic_DNA"/>
</dbReference>
<dbReference type="AlphaFoldDB" id="A0A6P2DI34"/>
<keyword evidence="2" id="KW-1185">Reference proteome</keyword>
<evidence type="ECO:0000313" key="1">
    <source>
        <dbReference type="EMBL" id="VTS00984.1"/>
    </source>
</evidence>
<dbReference type="Proteomes" id="UP000464178">
    <property type="component" value="Chromosome"/>
</dbReference>
<accession>A0A6P2DI34</accession>
<name>A0A6P2DI34_9BACT</name>
<dbReference type="RefSeq" id="WP_197909660.1">
    <property type="nucleotide sequence ID" value="NZ_LR593886.1"/>
</dbReference>
<keyword evidence="1" id="KW-0378">Hydrolase</keyword>
<organism evidence="1 2">
    <name type="scientific">Gemmata massiliana</name>
    <dbReference type="NCBI Taxonomy" id="1210884"/>
    <lineage>
        <taxon>Bacteria</taxon>
        <taxon>Pseudomonadati</taxon>
        <taxon>Planctomycetota</taxon>
        <taxon>Planctomycetia</taxon>
        <taxon>Gemmatales</taxon>
        <taxon>Gemmataceae</taxon>
        <taxon>Gemmata</taxon>
    </lineage>
</organism>
<dbReference type="GO" id="GO:0004386">
    <property type="term" value="F:helicase activity"/>
    <property type="evidence" value="ECO:0007669"/>
    <property type="project" value="UniProtKB-KW"/>
</dbReference>